<dbReference type="AlphaFoldDB" id="A9NVR8"/>
<proteinExistence type="evidence at transcript level"/>
<sequence>MCDCNRPGRRTPVTGQSIEYWRLCQTRRRVGMDKDLLARKCCRRDHYYYTEN</sequence>
<accession>A9NVR8</accession>
<organism evidence="1">
    <name type="scientific">Picea sitchensis</name>
    <name type="common">Sitka spruce</name>
    <name type="synonym">Pinus sitchensis</name>
    <dbReference type="NCBI Taxonomy" id="3332"/>
    <lineage>
        <taxon>Eukaryota</taxon>
        <taxon>Viridiplantae</taxon>
        <taxon>Streptophyta</taxon>
        <taxon>Embryophyta</taxon>
        <taxon>Tracheophyta</taxon>
        <taxon>Spermatophyta</taxon>
        <taxon>Pinopsida</taxon>
        <taxon>Pinidae</taxon>
        <taxon>Conifers I</taxon>
        <taxon>Pinales</taxon>
        <taxon>Pinaceae</taxon>
        <taxon>Picea</taxon>
    </lineage>
</organism>
<reference evidence="1" key="1">
    <citation type="journal article" date="2008" name="BMC Genomics">
        <title>A conifer genomics resource of 200,000 spruce (Picea spp.) ESTs and 6,464 high-quality, sequence-finished full-length cDNAs for Sitka spruce (Picea sitchensis).</title>
        <authorList>
            <person name="Ralph S.G."/>
            <person name="Chun H.J."/>
            <person name="Kolosova N."/>
            <person name="Cooper D."/>
            <person name="Oddy C."/>
            <person name="Ritland C.E."/>
            <person name="Kirkpatrick R."/>
            <person name="Moore R."/>
            <person name="Barber S."/>
            <person name="Holt R.A."/>
            <person name="Jones S.J."/>
            <person name="Marra M.A."/>
            <person name="Douglas C.J."/>
            <person name="Ritland K."/>
            <person name="Bohlmann J."/>
        </authorList>
    </citation>
    <scope>NUCLEOTIDE SEQUENCE</scope>
    <source>
        <tissue evidence="1">Bark</tissue>
    </source>
</reference>
<evidence type="ECO:0000313" key="1">
    <source>
        <dbReference type="EMBL" id="ABK24729.1"/>
    </source>
</evidence>
<dbReference type="EMBL" id="EF085424">
    <property type="protein sequence ID" value="ABK24729.1"/>
    <property type="molecule type" value="mRNA"/>
</dbReference>
<protein>
    <submittedName>
        <fullName evidence="1">Uncharacterized protein</fullName>
    </submittedName>
</protein>
<name>A9NVR8_PICSI</name>